<dbReference type="Gene3D" id="1.10.10.60">
    <property type="entry name" value="Homeodomain-like"/>
    <property type="match status" value="1"/>
</dbReference>
<evidence type="ECO:0000313" key="6">
    <source>
        <dbReference type="EMBL" id="ABW67063.1"/>
    </source>
</evidence>
<evidence type="ECO:0000256" key="3">
    <source>
        <dbReference type="ARBA" id="ARBA00023015"/>
    </source>
</evidence>
<dbReference type="PANTHER" id="PTHR32071:SF121">
    <property type="entry name" value="SIGMA L-DEPENDENT TRANSCRIPTIONAL REGULATOR YQIR-RELATED"/>
    <property type="match status" value="1"/>
</dbReference>
<sequence length="503" mass="55108">MGESILFCWLGMTDLRAAAGEPAAGLGPVAQSLAARSYREVVLLNNWEKAKAQKYIAWVKDKATSPITLRQVKLSSPTNFGEIYEAAAAIISEKRQEHGPDADLVFHLSPGTPAMAAVWIILAKTRFPAELIESSKEHGVLTASVPFDISADFIPDLLSKADKTLEHLAAGLPAAAPEFDDIIHRSEEMQRIILMARRVAPHAIPVLIEGESGTGKELLAHAIHNASPRKEKPFVAINCGAIPAELVESELFGHEKGAFTGAASKRIGYFEAAHQGTIFLDEIGDLPREMQVKLLRVLQEGEIQSIGGTRPRKVDVRVVAATNKNSIDAVANGTFREDLFYRLAVAVIRLPALRGRKGDISLLIDSFWEQINKESGHDAASKHKKISAPAKNLLLQHPWPGNIRELQNTLTRAAVWSTGKILTEKDVQEAFLPVSVDDKTNEQVLNRPLAQGINLPEIIEMVAVHYLERGLAEAHGNKTKAARMLGMPSYQTLTNWLKKYGLE</sequence>
<dbReference type="STRING" id="96561.Dole_1257"/>
<evidence type="ECO:0000256" key="1">
    <source>
        <dbReference type="ARBA" id="ARBA00022741"/>
    </source>
</evidence>
<dbReference type="GO" id="GO:0043565">
    <property type="term" value="F:sequence-specific DNA binding"/>
    <property type="evidence" value="ECO:0007669"/>
    <property type="project" value="InterPro"/>
</dbReference>
<dbReference type="Gene3D" id="1.10.8.60">
    <property type="match status" value="1"/>
</dbReference>
<keyword evidence="4" id="KW-0804">Transcription</keyword>
<accession>A8ZY56</accession>
<dbReference type="GO" id="GO:0005524">
    <property type="term" value="F:ATP binding"/>
    <property type="evidence" value="ECO:0007669"/>
    <property type="project" value="UniProtKB-KW"/>
</dbReference>
<dbReference type="PROSITE" id="PS00675">
    <property type="entry name" value="SIGMA54_INTERACT_1"/>
    <property type="match status" value="1"/>
</dbReference>
<dbReference type="InterPro" id="IPR058031">
    <property type="entry name" value="AAA_lid_NorR"/>
</dbReference>
<keyword evidence="3" id="KW-0805">Transcription regulation</keyword>
<dbReference type="FunFam" id="3.40.50.300:FF:000006">
    <property type="entry name" value="DNA-binding transcriptional regulator NtrC"/>
    <property type="match status" value="1"/>
</dbReference>
<dbReference type="SUPFAM" id="SSF52540">
    <property type="entry name" value="P-loop containing nucleoside triphosphate hydrolases"/>
    <property type="match status" value="1"/>
</dbReference>
<evidence type="ECO:0000256" key="4">
    <source>
        <dbReference type="ARBA" id="ARBA00023163"/>
    </source>
</evidence>
<proteinExistence type="predicted"/>
<dbReference type="PANTHER" id="PTHR32071">
    <property type="entry name" value="TRANSCRIPTIONAL REGULATORY PROTEIN"/>
    <property type="match status" value="1"/>
</dbReference>
<dbReference type="SUPFAM" id="SSF46689">
    <property type="entry name" value="Homeodomain-like"/>
    <property type="match status" value="1"/>
</dbReference>
<evidence type="ECO:0000256" key="2">
    <source>
        <dbReference type="ARBA" id="ARBA00022840"/>
    </source>
</evidence>
<evidence type="ECO:0000259" key="5">
    <source>
        <dbReference type="PROSITE" id="PS50045"/>
    </source>
</evidence>
<dbReference type="Proteomes" id="UP000008561">
    <property type="component" value="Chromosome"/>
</dbReference>
<dbReference type="Pfam" id="PF25601">
    <property type="entry name" value="AAA_lid_14"/>
    <property type="match status" value="1"/>
</dbReference>
<dbReference type="AlphaFoldDB" id="A8ZY56"/>
<dbReference type="InterPro" id="IPR025944">
    <property type="entry name" value="Sigma_54_int_dom_CS"/>
</dbReference>
<dbReference type="InterPro" id="IPR027417">
    <property type="entry name" value="P-loop_NTPase"/>
</dbReference>
<name>A8ZY56_DESOH</name>
<dbReference type="InterPro" id="IPR002197">
    <property type="entry name" value="HTH_Fis"/>
</dbReference>
<dbReference type="SMART" id="SM00382">
    <property type="entry name" value="AAA"/>
    <property type="match status" value="1"/>
</dbReference>
<feature type="domain" description="Sigma-54 factor interaction" evidence="5">
    <location>
        <begin position="182"/>
        <end position="415"/>
    </location>
</feature>
<dbReference type="Pfam" id="PF00158">
    <property type="entry name" value="Sigma54_activat"/>
    <property type="match status" value="1"/>
</dbReference>
<dbReference type="InterPro" id="IPR003593">
    <property type="entry name" value="AAA+_ATPase"/>
</dbReference>
<dbReference type="GO" id="GO:0006355">
    <property type="term" value="P:regulation of DNA-templated transcription"/>
    <property type="evidence" value="ECO:0007669"/>
    <property type="project" value="InterPro"/>
</dbReference>
<reference evidence="6 7" key="1">
    <citation type="submission" date="2007-10" db="EMBL/GenBank/DDBJ databases">
        <title>Complete sequence of Desulfococcus oleovorans Hxd3.</title>
        <authorList>
            <consortium name="US DOE Joint Genome Institute"/>
            <person name="Copeland A."/>
            <person name="Lucas S."/>
            <person name="Lapidus A."/>
            <person name="Barry K."/>
            <person name="Glavina del Rio T."/>
            <person name="Dalin E."/>
            <person name="Tice H."/>
            <person name="Pitluck S."/>
            <person name="Kiss H."/>
            <person name="Brettin T."/>
            <person name="Bruce D."/>
            <person name="Detter J.C."/>
            <person name="Han C."/>
            <person name="Schmutz J."/>
            <person name="Larimer F."/>
            <person name="Land M."/>
            <person name="Hauser L."/>
            <person name="Kyrpides N."/>
            <person name="Kim E."/>
            <person name="Wawrik B."/>
            <person name="Richardson P."/>
        </authorList>
    </citation>
    <scope>NUCLEOTIDE SEQUENCE [LARGE SCALE GENOMIC DNA]</scope>
    <source>
        <strain evidence="7">DSM 6200 / JCM 39069 / Hxd3</strain>
    </source>
</reference>
<organism evidence="6 7">
    <name type="scientific">Desulfosudis oleivorans (strain DSM 6200 / JCM 39069 / Hxd3)</name>
    <name type="common">Desulfococcus oleovorans</name>
    <dbReference type="NCBI Taxonomy" id="96561"/>
    <lineage>
        <taxon>Bacteria</taxon>
        <taxon>Pseudomonadati</taxon>
        <taxon>Thermodesulfobacteriota</taxon>
        <taxon>Desulfobacteria</taxon>
        <taxon>Desulfobacterales</taxon>
        <taxon>Desulfosudaceae</taxon>
        <taxon>Desulfosudis</taxon>
    </lineage>
</organism>
<protein>
    <submittedName>
        <fullName evidence="6">Putative sigma54 specific transcriptional regulator</fullName>
    </submittedName>
</protein>
<dbReference type="Gene3D" id="3.40.50.300">
    <property type="entry name" value="P-loop containing nucleotide triphosphate hydrolases"/>
    <property type="match status" value="1"/>
</dbReference>
<dbReference type="OrthoDB" id="236556at2"/>
<dbReference type="PROSITE" id="PS00688">
    <property type="entry name" value="SIGMA54_INTERACT_3"/>
    <property type="match status" value="1"/>
</dbReference>
<dbReference type="eggNOG" id="COG3829">
    <property type="taxonomic scope" value="Bacteria"/>
</dbReference>
<dbReference type="InterPro" id="IPR009057">
    <property type="entry name" value="Homeodomain-like_sf"/>
</dbReference>
<dbReference type="InterPro" id="IPR025662">
    <property type="entry name" value="Sigma_54_int_dom_ATP-bd_1"/>
</dbReference>
<dbReference type="PROSITE" id="PS50045">
    <property type="entry name" value="SIGMA54_INTERACT_4"/>
    <property type="match status" value="1"/>
</dbReference>
<dbReference type="HOGENOM" id="CLU_000445_136_0_7"/>
<evidence type="ECO:0000313" key="7">
    <source>
        <dbReference type="Proteomes" id="UP000008561"/>
    </source>
</evidence>
<dbReference type="Pfam" id="PF02954">
    <property type="entry name" value="HTH_8"/>
    <property type="match status" value="1"/>
</dbReference>
<dbReference type="InterPro" id="IPR002078">
    <property type="entry name" value="Sigma_54_int"/>
</dbReference>
<keyword evidence="1" id="KW-0547">Nucleotide-binding</keyword>
<keyword evidence="2" id="KW-0067">ATP-binding</keyword>
<dbReference type="CDD" id="cd00009">
    <property type="entry name" value="AAA"/>
    <property type="match status" value="1"/>
</dbReference>
<gene>
    <name evidence="6" type="ordered locus">Dole_1257</name>
</gene>
<dbReference type="EMBL" id="CP000859">
    <property type="protein sequence ID" value="ABW67063.1"/>
    <property type="molecule type" value="Genomic_DNA"/>
</dbReference>
<dbReference type="KEGG" id="dol:Dole_1257"/>
<keyword evidence="7" id="KW-1185">Reference proteome</keyword>